<dbReference type="InterPro" id="IPR036291">
    <property type="entry name" value="NAD(P)-bd_dom_sf"/>
</dbReference>
<dbReference type="InterPro" id="IPR008927">
    <property type="entry name" value="6-PGluconate_DH-like_C_sf"/>
</dbReference>
<dbReference type="EMBL" id="NBXA01000026">
    <property type="protein sequence ID" value="RFA07623.1"/>
    <property type="molecule type" value="Genomic_DNA"/>
</dbReference>
<evidence type="ECO:0000256" key="5">
    <source>
        <dbReference type="ARBA" id="ARBA00023027"/>
    </source>
</evidence>
<evidence type="ECO:0000313" key="10">
    <source>
        <dbReference type="Proteomes" id="UP000256709"/>
    </source>
</evidence>
<evidence type="ECO:0000259" key="7">
    <source>
        <dbReference type="Pfam" id="PF01232"/>
    </source>
</evidence>
<dbReference type="Gene3D" id="1.10.1040.10">
    <property type="entry name" value="N-(1-d-carboxylethyl)-l-norvaline Dehydrogenase, domain 2"/>
    <property type="match status" value="1"/>
</dbReference>
<dbReference type="InterPro" id="IPR013131">
    <property type="entry name" value="Mannitol_DH_N"/>
</dbReference>
<evidence type="ECO:0000313" key="9">
    <source>
        <dbReference type="EMBL" id="RFA07623.1"/>
    </source>
</evidence>
<feature type="domain" description="Mannitol dehydrogenase N-terminal" evidence="7">
    <location>
        <begin position="26"/>
        <end position="293"/>
    </location>
</feature>
<accession>A0A3E0VDK1</accession>
<dbReference type="SUPFAM" id="SSF48179">
    <property type="entry name" value="6-phosphogluconate dehydrogenase C-terminal domain-like"/>
    <property type="match status" value="1"/>
</dbReference>
<dbReference type="Gene3D" id="3.40.50.720">
    <property type="entry name" value="NAD(P)-binding Rossmann-like Domain"/>
    <property type="match status" value="1"/>
</dbReference>
<dbReference type="InterPro" id="IPR050988">
    <property type="entry name" value="Mannitol_DH/Oxidoreductase"/>
</dbReference>
<dbReference type="PANTHER" id="PTHR43362:SF1">
    <property type="entry name" value="MANNITOL DEHYDROGENASE 2-RELATED"/>
    <property type="match status" value="1"/>
</dbReference>
<dbReference type="PROSITE" id="PS00974">
    <property type="entry name" value="MANNITOL_DHGENASE"/>
    <property type="match status" value="1"/>
</dbReference>
<evidence type="ECO:0000256" key="6">
    <source>
        <dbReference type="ARBA" id="ARBA00048615"/>
    </source>
</evidence>
<dbReference type="OrthoDB" id="271711at2"/>
<proteinExistence type="inferred from homology"/>
<reference evidence="9 10" key="1">
    <citation type="submission" date="2017-04" db="EMBL/GenBank/DDBJ databases">
        <title>Comparative genome analysis of Subtercola boreus.</title>
        <authorList>
            <person name="Cho Y.-J."/>
            <person name="Cho A."/>
            <person name="Kim O.-S."/>
            <person name="Lee J.-I."/>
        </authorList>
    </citation>
    <scope>NUCLEOTIDE SEQUENCE [LARGE SCALE GENOMIC DNA]</scope>
    <source>
        <strain evidence="9 10">P27444</strain>
    </source>
</reference>
<evidence type="ECO:0000256" key="3">
    <source>
        <dbReference type="ARBA" id="ARBA00016219"/>
    </source>
</evidence>
<protein>
    <recommendedName>
        <fullName evidence="3">Mannitol-1-phosphate 5-dehydrogenase</fullName>
        <ecNumber evidence="2">1.1.1.17</ecNumber>
    </recommendedName>
</protein>
<gene>
    <name evidence="9" type="ORF">B7R21_15725</name>
</gene>
<dbReference type="GO" id="GO:0008926">
    <property type="term" value="F:mannitol-1-phosphate 5-dehydrogenase activity"/>
    <property type="evidence" value="ECO:0007669"/>
    <property type="project" value="UniProtKB-EC"/>
</dbReference>
<dbReference type="Proteomes" id="UP000256709">
    <property type="component" value="Unassembled WGS sequence"/>
</dbReference>
<dbReference type="GO" id="GO:0019594">
    <property type="term" value="P:mannitol metabolic process"/>
    <property type="evidence" value="ECO:0007669"/>
    <property type="project" value="InterPro"/>
</dbReference>
<evidence type="ECO:0000256" key="2">
    <source>
        <dbReference type="ARBA" id="ARBA00012939"/>
    </source>
</evidence>
<dbReference type="InterPro" id="IPR023027">
    <property type="entry name" value="Mannitol_DH_CS"/>
</dbReference>
<dbReference type="AlphaFoldDB" id="A0A3E0VDK1"/>
<feature type="domain" description="Mannitol dehydrogenase C-terminal" evidence="8">
    <location>
        <begin position="303"/>
        <end position="424"/>
    </location>
</feature>
<keyword evidence="4" id="KW-0560">Oxidoreductase</keyword>
<comment type="caution">
    <text evidence="9">The sequence shown here is derived from an EMBL/GenBank/DDBJ whole genome shotgun (WGS) entry which is preliminary data.</text>
</comment>
<evidence type="ECO:0000259" key="8">
    <source>
        <dbReference type="Pfam" id="PF08125"/>
    </source>
</evidence>
<sequence>MVTGEALTRDALARRTGLPTPTPPVRIVHLGLGAFHRAHQAWYTARASDGAEWGIAAFTGRSPQAALELSPQDGLYTLIERAESGDSATVITSIVEANDGADVARLAELLRKPAVAIVTLTITEAGYRLDSAGRPDPADPSVAADVALLRDRLTAPSTTTPPASALQAAPSLQTTLGRLLFGLNERRTAEAASGIAAPIAVVPCDNLPGNGPIVEAALLALAEDIDPSLAAWIAGSVSFVSTSVDRITPKTTPADLESATRLTGWHDAAPVMTEPFSDWVLSGDFPAGRPDWESAGARFVDEIAPFENRKLWLLNGAHSLLAYTARQRGHETVASAIADPGCLDAVNAFWAEAVIHLPGDVDLQLDAYRRALLERFGNTRIEHRLAQIANDAVGKLRIRIVPVVLAEWAAGRSGDASLSVIRGWISQVLPGGVLHDGVMTDAVEAQVRAAAALPEGASEALLGLIDPRLIPLEGENP</sequence>
<comment type="catalytic activity">
    <reaction evidence="6">
        <text>D-mannitol 1-phosphate + NAD(+) = beta-D-fructose 6-phosphate + NADH + H(+)</text>
        <dbReference type="Rhea" id="RHEA:19661"/>
        <dbReference type="ChEBI" id="CHEBI:15378"/>
        <dbReference type="ChEBI" id="CHEBI:57540"/>
        <dbReference type="ChEBI" id="CHEBI:57634"/>
        <dbReference type="ChEBI" id="CHEBI:57945"/>
        <dbReference type="ChEBI" id="CHEBI:61381"/>
        <dbReference type="EC" id="1.1.1.17"/>
    </reaction>
</comment>
<comment type="similarity">
    <text evidence="1">Belongs to the mannitol dehydrogenase family.</text>
</comment>
<dbReference type="Pfam" id="PF08125">
    <property type="entry name" value="Mannitol_dh_C"/>
    <property type="match status" value="1"/>
</dbReference>
<name>A0A3E0VDK1_9MICO</name>
<organism evidence="9 10">
    <name type="scientific">Subtercola boreus</name>
    <dbReference type="NCBI Taxonomy" id="120213"/>
    <lineage>
        <taxon>Bacteria</taxon>
        <taxon>Bacillati</taxon>
        <taxon>Actinomycetota</taxon>
        <taxon>Actinomycetes</taxon>
        <taxon>Micrococcales</taxon>
        <taxon>Microbacteriaceae</taxon>
        <taxon>Subtercola</taxon>
    </lineage>
</organism>
<keyword evidence="5" id="KW-0520">NAD</keyword>
<evidence type="ECO:0000256" key="1">
    <source>
        <dbReference type="ARBA" id="ARBA00006541"/>
    </source>
</evidence>
<dbReference type="InterPro" id="IPR013328">
    <property type="entry name" value="6PGD_dom2"/>
</dbReference>
<dbReference type="PANTHER" id="PTHR43362">
    <property type="entry name" value="MANNITOL DEHYDROGENASE DSF1-RELATED"/>
    <property type="match status" value="1"/>
</dbReference>
<dbReference type="EC" id="1.1.1.17" evidence="2"/>
<dbReference type="Pfam" id="PF01232">
    <property type="entry name" value="Mannitol_dh"/>
    <property type="match status" value="1"/>
</dbReference>
<evidence type="ECO:0000256" key="4">
    <source>
        <dbReference type="ARBA" id="ARBA00023002"/>
    </source>
</evidence>
<dbReference type="SUPFAM" id="SSF51735">
    <property type="entry name" value="NAD(P)-binding Rossmann-fold domains"/>
    <property type="match status" value="1"/>
</dbReference>
<dbReference type="InterPro" id="IPR013118">
    <property type="entry name" value="Mannitol_DH_C"/>
</dbReference>